<sequence>MNKILDNIDKYFEQKSQSESTILTYGVGLIIVAFVYFLLFDISAEYFEEHNNHYTDIEARLVNTNHYLKMVSSADGLDTNYAINAQTNILNGLRLKLDGINKQNEYFDTKLKELSFLLFNEQNWAKFLDDLVVLAQRNDITIQSISNEFKEPTIQKVEQFLNINIKANGDFKDLVSYIDAIEKSKLVVDLNRLDINSSSNKLNSDIGIAVWGIKY</sequence>
<reference evidence="2 3" key="1">
    <citation type="submission" date="2020-11" db="EMBL/GenBank/DDBJ databases">
        <authorList>
            <person name="Peeters C."/>
        </authorList>
    </citation>
    <scope>NUCLEOTIDE SEQUENCE [LARGE SCALE GENOMIC DNA]</scope>
    <source>
        <strain evidence="2 3">LMG 7974</strain>
    </source>
</reference>
<protein>
    <submittedName>
        <fullName evidence="2">Uncharacterized protein</fullName>
    </submittedName>
</protein>
<name>A0ABM8Q1U5_9BACT</name>
<evidence type="ECO:0000313" key="2">
    <source>
        <dbReference type="EMBL" id="CAD7286730.1"/>
    </source>
</evidence>
<comment type="caution">
    <text evidence="2">The sequence shown here is derived from an EMBL/GenBank/DDBJ whole genome shotgun (WGS) entry which is preliminary data.</text>
</comment>
<dbReference type="Pfam" id="PF04350">
    <property type="entry name" value="PilO"/>
    <property type="match status" value="1"/>
</dbReference>
<dbReference type="EMBL" id="CAJHOF010000001">
    <property type="protein sequence ID" value="CAD7286730.1"/>
    <property type="molecule type" value="Genomic_DNA"/>
</dbReference>
<accession>A0ABM8Q1U5</accession>
<evidence type="ECO:0000313" key="3">
    <source>
        <dbReference type="Proteomes" id="UP000789803"/>
    </source>
</evidence>
<keyword evidence="1" id="KW-0812">Transmembrane</keyword>
<feature type="transmembrane region" description="Helical" evidence="1">
    <location>
        <begin position="21"/>
        <end position="40"/>
    </location>
</feature>
<organism evidence="2 3">
    <name type="scientific">Campylobacter majalis</name>
    <dbReference type="NCBI Taxonomy" id="2790656"/>
    <lineage>
        <taxon>Bacteria</taxon>
        <taxon>Pseudomonadati</taxon>
        <taxon>Campylobacterota</taxon>
        <taxon>Epsilonproteobacteria</taxon>
        <taxon>Campylobacterales</taxon>
        <taxon>Campylobacteraceae</taxon>
        <taxon>Campylobacter</taxon>
    </lineage>
</organism>
<dbReference type="Proteomes" id="UP000789803">
    <property type="component" value="Unassembled WGS sequence"/>
</dbReference>
<keyword evidence="1" id="KW-1133">Transmembrane helix</keyword>
<dbReference type="InterPro" id="IPR007445">
    <property type="entry name" value="PilO"/>
</dbReference>
<keyword evidence="3" id="KW-1185">Reference proteome</keyword>
<dbReference type="Gene3D" id="3.30.70.60">
    <property type="match status" value="1"/>
</dbReference>
<dbReference type="RefSeq" id="WP_229931882.1">
    <property type="nucleotide sequence ID" value="NZ_CAJHOF010000001.1"/>
</dbReference>
<proteinExistence type="predicted"/>
<evidence type="ECO:0000256" key="1">
    <source>
        <dbReference type="SAM" id="Phobius"/>
    </source>
</evidence>
<dbReference type="InterPro" id="IPR014717">
    <property type="entry name" value="Transl_elong_EF1B/ribsomal_bS6"/>
</dbReference>
<keyword evidence="1" id="KW-0472">Membrane</keyword>
<gene>
    <name evidence="2" type="ORF">LMG7974_00055</name>
</gene>